<name>A0A085A9K2_9ENTR</name>
<dbReference type="RefSeq" id="WP_038156876.1">
    <property type="nucleotide sequence ID" value="NZ_JMTB01000077.1"/>
</dbReference>
<organism evidence="1 2">
    <name type="scientific">Trabulsiella guamensis ATCC 49490</name>
    <dbReference type="NCBI Taxonomy" id="1005994"/>
    <lineage>
        <taxon>Bacteria</taxon>
        <taxon>Pseudomonadati</taxon>
        <taxon>Pseudomonadota</taxon>
        <taxon>Gammaproteobacteria</taxon>
        <taxon>Enterobacterales</taxon>
        <taxon>Enterobacteriaceae</taxon>
        <taxon>Trabulsiella</taxon>
    </lineage>
</organism>
<reference evidence="2" key="1">
    <citation type="submission" date="2014-05" db="EMBL/GenBank/DDBJ databases">
        <title>ATOL: Assembling a taxonomically balanced genome-scale reconstruction of the evolutionary history of the Enterobacteriaceae.</title>
        <authorList>
            <person name="Plunkett G. III"/>
            <person name="Neeno-Eckwall E.C."/>
            <person name="Glasner J.D."/>
            <person name="Perna N.T."/>
        </authorList>
    </citation>
    <scope>NUCLEOTIDE SEQUENCE [LARGE SCALE GENOMIC DNA]</scope>
    <source>
        <strain evidence="2">ATCC 49490</strain>
    </source>
</reference>
<protein>
    <submittedName>
        <fullName evidence="1">YfeC family protein</fullName>
    </submittedName>
</protein>
<dbReference type="AlphaFoldDB" id="A0A085A9K2"/>
<dbReference type="InterPro" id="IPR009061">
    <property type="entry name" value="DNA-bd_dom_put_sf"/>
</dbReference>
<accession>A0A085A9K2</accession>
<dbReference type="InterPro" id="IPR010749">
    <property type="entry name" value="YfeC-like"/>
</dbReference>
<dbReference type="Proteomes" id="UP000028630">
    <property type="component" value="Unassembled WGS sequence"/>
</dbReference>
<dbReference type="EMBL" id="JMTB01000077">
    <property type="protein sequence ID" value="KFC06897.1"/>
    <property type="molecule type" value="Genomic_DNA"/>
</dbReference>
<dbReference type="Pfam" id="PF07037">
    <property type="entry name" value="YfeC-like"/>
    <property type="match status" value="1"/>
</dbReference>
<evidence type="ECO:0000313" key="1">
    <source>
        <dbReference type="EMBL" id="KFC06897.1"/>
    </source>
</evidence>
<sequence length="134" mass="14977">MKILHSKMTTEELAQCLGIAKQTVNRWIREQGWQTETIPGVKGGRARLVHIDHHVREYLANTPALRRGSTQYQLAEPVQNYVVKDADPALRQVADILQVMTDAEKQRLVVLLSREGISGFMARLGIADADEASS</sequence>
<dbReference type="eggNOG" id="COG3415">
    <property type="taxonomic scope" value="Bacteria"/>
</dbReference>
<proteinExistence type="predicted"/>
<gene>
    <name evidence="1" type="ORF">GTGU_02302</name>
</gene>
<keyword evidence="2" id="KW-1185">Reference proteome</keyword>
<comment type="caution">
    <text evidence="1">The sequence shown here is derived from an EMBL/GenBank/DDBJ whole genome shotgun (WGS) entry which is preliminary data.</text>
</comment>
<dbReference type="OrthoDB" id="6538337at2"/>
<evidence type="ECO:0000313" key="2">
    <source>
        <dbReference type="Proteomes" id="UP000028630"/>
    </source>
</evidence>
<dbReference type="SUPFAM" id="SSF46955">
    <property type="entry name" value="Putative DNA-binding domain"/>
    <property type="match status" value="1"/>
</dbReference>